<dbReference type="InterPro" id="IPR006127">
    <property type="entry name" value="ZnuA-like"/>
</dbReference>
<evidence type="ECO:0000256" key="3">
    <source>
        <dbReference type="ARBA" id="ARBA00022723"/>
    </source>
</evidence>
<dbReference type="Proteomes" id="UP000187499">
    <property type="component" value="Chromosome"/>
</dbReference>
<dbReference type="KEGG" id="lalw:BTM29_04145"/>
<dbReference type="EMBL" id="CP019323">
    <property type="protein sequence ID" value="APX71793.1"/>
    <property type="molecule type" value="Genomic_DNA"/>
</dbReference>
<keyword evidence="4" id="KW-0732">Signal</keyword>
<evidence type="ECO:0000256" key="1">
    <source>
        <dbReference type="ARBA" id="ARBA00004196"/>
    </source>
</evidence>
<comment type="subcellular location">
    <subcellularLocation>
        <location evidence="1">Cell envelope</location>
    </subcellularLocation>
</comment>
<dbReference type="Gene3D" id="3.40.50.1980">
    <property type="entry name" value="Nitrogenase molybdenum iron protein domain"/>
    <property type="match status" value="2"/>
</dbReference>
<dbReference type="InterPro" id="IPR006128">
    <property type="entry name" value="Lipoprotein_PsaA-like"/>
</dbReference>
<dbReference type="InterPro" id="IPR050492">
    <property type="entry name" value="Bact_metal-bind_prot9"/>
</dbReference>
<dbReference type="PANTHER" id="PTHR42953">
    <property type="entry name" value="HIGH-AFFINITY ZINC UPTAKE SYSTEM PROTEIN ZNUA-RELATED"/>
    <property type="match status" value="1"/>
</dbReference>
<evidence type="ECO:0000313" key="7">
    <source>
        <dbReference type="Proteomes" id="UP000187499"/>
    </source>
</evidence>
<dbReference type="GO" id="GO:0030001">
    <property type="term" value="P:metal ion transport"/>
    <property type="evidence" value="ECO:0007669"/>
    <property type="project" value="InterPro"/>
</dbReference>
<dbReference type="GO" id="GO:0030313">
    <property type="term" value="C:cell envelope"/>
    <property type="evidence" value="ECO:0007669"/>
    <property type="project" value="UniProtKB-SubCell"/>
</dbReference>
<organism evidence="6 7">
    <name type="scientific">Companilactobacillus allii</name>
    <dbReference type="NCBI Taxonomy" id="1847728"/>
    <lineage>
        <taxon>Bacteria</taxon>
        <taxon>Bacillati</taxon>
        <taxon>Bacillota</taxon>
        <taxon>Bacilli</taxon>
        <taxon>Lactobacillales</taxon>
        <taxon>Lactobacillaceae</taxon>
        <taxon>Companilactobacillus</taxon>
    </lineage>
</organism>
<dbReference type="PROSITE" id="PS51257">
    <property type="entry name" value="PROKAR_LIPOPROTEIN"/>
    <property type="match status" value="1"/>
</dbReference>
<accession>A0A1P8Q1N9</accession>
<evidence type="ECO:0000256" key="4">
    <source>
        <dbReference type="ARBA" id="ARBA00022729"/>
    </source>
</evidence>
<dbReference type="STRING" id="1847728.BTM29_04145"/>
<dbReference type="OrthoDB" id="9810636at2"/>
<comment type="similarity">
    <text evidence="5">Belongs to the bacterial solute-binding protein 9 family.</text>
</comment>
<dbReference type="GO" id="GO:0046872">
    <property type="term" value="F:metal ion binding"/>
    <property type="evidence" value="ECO:0007669"/>
    <property type="project" value="UniProtKB-KW"/>
</dbReference>
<evidence type="ECO:0000256" key="2">
    <source>
        <dbReference type="ARBA" id="ARBA00022448"/>
    </source>
</evidence>
<dbReference type="PRINTS" id="PR00691">
    <property type="entry name" value="ADHESINB"/>
</dbReference>
<keyword evidence="2 5" id="KW-0813">Transport</keyword>
<dbReference type="PANTHER" id="PTHR42953:SF1">
    <property type="entry name" value="METAL-BINDING PROTEIN HI_0362-RELATED"/>
    <property type="match status" value="1"/>
</dbReference>
<dbReference type="RefSeq" id="WP_076614297.1">
    <property type="nucleotide sequence ID" value="NZ_CP019323.1"/>
</dbReference>
<dbReference type="PRINTS" id="PR00690">
    <property type="entry name" value="ADHESNFAMILY"/>
</dbReference>
<keyword evidence="7" id="KW-1185">Reference proteome</keyword>
<evidence type="ECO:0000313" key="6">
    <source>
        <dbReference type="EMBL" id="APX71793.1"/>
    </source>
</evidence>
<sequence>MISKIFKVTLSTISLIFIGIVLTGCTTNKTSSNSKIKIVATTDFYGEVAKAVVGDKGSVQSIINKPGVDPHDYEPTTQIAKDVNNADITIANGLGYDSWMNKLSKGKNSPFIKVGENILDKKTGTNPHIWYDPTTMPALANKLAQTLGKKYPDNKAYFEKNAQKYIESLSPIQDELTTLKKIAQNTSNKEVYVSEPVFDYSIEAMGFTVGNKSFEKSIENGSDPSPKIIKNMRQGIKDKKISFLVYNAQADSKLVDNMISLAKKENIPVLKVTETLPKDMTYKNWMLSQYKRLNTILEKEAK</sequence>
<keyword evidence="3" id="KW-0479">Metal-binding</keyword>
<proteinExistence type="inferred from homology"/>
<name>A0A1P8Q1N9_9LACO</name>
<protein>
    <submittedName>
        <fullName evidence="6">Metal ABC transporter substrate-binding protein</fullName>
    </submittedName>
</protein>
<dbReference type="SUPFAM" id="SSF53807">
    <property type="entry name" value="Helical backbone' metal receptor"/>
    <property type="match status" value="1"/>
</dbReference>
<dbReference type="GO" id="GO:0007155">
    <property type="term" value="P:cell adhesion"/>
    <property type="evidence" value="ECO:0007669"/>
    <property type="project" value="InterPro"/>
</dbReference>
<reference evidence="7" key="1">
    <citation type="submission" date="2016-12" db="EMBL/GenBank/DDBJ databases">
        <authorList>
            <person name="Jung M.Y."/>
            <person name="Lee S.H."/>
        </authorList>
    </citation>
    <scope>NUCLEOTIDE SEQUENCE [LARGE SCALE GENOMIC DNA]</scope>
    <source>
        <strain evidence="7">WiKim39</strain>
    </source>
</reference>
<dbReference type="Pfam" id="PF01297">
    <property type="entry name" value="ZnuA"/>
    <property type="match status" value="1"/>
</dbReference>
<dbReference type="AlphaFoldDB" id="A0A1P8Q1N9"/>
<evidence type="ECO:0000256" key="5">
    <source>
        <dbReference type="RuleBase" id="RU003512"/>
    </source>
</evidence>
<dbReference type="InterPro" id="IPR006129">
    <property type="entry name" value="AdhesinB"/>
</dbReference>
<gene>
    <name evidence="6" type="ORF">BTM29_04145</name>
</gene>